<reference evidence="1 2" key="1">
    <citation type="submission" date="2017-06" db="EMBL/GenBank/DDBJ databases">
        <authorList>
            <consortium name="Pathogen Informatics"/>
        </authorList>
    </citation>
    <scope>NUCLEOTIDE SEQUENCE [LARGE SCALE GENOMIC DNA]</scope>
    <source>
        <strain evidence="1 2">NCTC13788</strain>
    </source>
</reference>
<dbReference type="NCBIfam" id="TIGR01484">
    <property type="entry name" value="HAD-SF-IIB"/>
    <property type="match status" value="1"/>
</dbReference>
<dbReference type="GO" id="GO:0000287">
    <property type="term" value="F:magnesium ion binding"/>
    <property type="evidence" value="ECO:0007669"/>
    <property type="project" value="TreeGrafter"/>
</dbReference>
<dbReference type="InterPro" id="IPR000150">
    <property type="entry name" value="Cof"/>
</dbReference>
<dbReference type="Pfam" id="PF08282">
    <property type="entry name" value="Hydrolase_3"/>
    <property type="match status" value="1"/>
</dbReference>
<dbReference type="PROSITE" id="PS01229">
    <property type="entry name" value="COF_2"/>
    <property type="match status" value="1"/>
</dbReference>
<proteinExistence type="predicted"/>
<sequence length="267" mass="30259">MAIKVIATDMDGTFLNAQNDYNRERFARIFDTLQEKGIRFVSISGNQYYQIKSFFPDLEDKITFVSENGAYFVENAHFLKSHRLPDETVRVVLDYLTEAHLDHELVLCGEKSAYILVKSDQKTKDLFAIYYHHLKEVASFESLPDDYFMKFSFNTPEEQTYAIIDELNKRLGNTVTAVTSGHGNIDVISKGVHKGSAMAYLLDKWGLSGDNLLAFGDGGNDIEMLRMAKYSYVMANGSDDVKEVAKFQAPSHNADGVLEVIEHYLTF</sequence>
<dbReference type="SFLD" id="SFLDS00003">
    <property type="entry name" value="Haloacid_Dehalogenase"/>
    <property type="match status" value="1"/>
</dbReference>
<protein>
    <submittedName>
        <fullName evidence="1">HAD superfamily hydrolase</fullName>
        <ecNumber evidence="1">3.1.3.-</ecNumber>
        <ecNumber evidence="1">3.1.3.23</ecNumber>
    </submittedName>
</protein>
<dbReference type="STRING" id="1123308.GCA_000380085_00914"/>
<dbReference type="EC" id="3.1.3.23" evidence="1"/>
<dbReference type="SUPFAM" id="SSF56784">
    <property type="entry name" value="HAD-like"/>
    <property type="match status" value="1"/>
</dbReference>
<keyword evidence="1" id="KW-0378">Hydrolase</keyword>
<dbReference type="eggNOG" id="COG0561">
    <property type="taxonomic scope" value="Bacteria"/>
</dbReference>
<dbReference type="Gene3D" id="3.30.1240.10">
    <property type="match status" value="1"/>
</dbReference>
<dbReference type="PANTHER" id="PTHR10000">
    <property type="entry name" value="PHOSPHOSERINE PHOSPHATASE"/>
    <property type="match status" value="1"/>
</dbReference>
<dbReference type="EC" id="3.1.3.-" evidence="1"/>
<dbReference type="PANTHER" id="PTHR10000:SF53">
    <property type="entry name" value="5-AMINO-6-(5-PHOSPHO-D-RIBITYLAMINO)URACIL PHOSPHATASE YBJI-RELATED"/>
    <property type="match status" value="1"/>
</dbReference>
<dbReference type="InterPro" id="IPR036412">
    <property type="entry name" value="HAD-like_sf"/>
</dbReference>
<dbReference type="SFLD" id="SFLDG01144">
    <property type="entry name" value="C2.B.4:_PGP_Like"/>
    <property type="match status" value="1"/>
</dbReference>
<dbReference type="Proteomes" id="UP000215185">
    <property type="component" value="Chromosome 1"/>
</dbReference>
<name>A0A239SQX0_9STRE</name>
<gene>
    <name evidence="1" type="primary">supH_1</name>
    <name evidence="1" type="ORF">SAMEA4412692_00503</name>
</gene>
<dbReference type="AlphaFoldDB" id="A0A239SQX0"/>
<dbReference type="GO" id="GO:0005829">
    <property type="term" value="C:cytosol"/>
    <property type="evidence" value="ECO:0007669"/>
    <property type="project" value="TreeGrafter"/>
</dbReference>
<keyword evidence="2" id="KW-1185">Reference proteome</keyword>
<dbReference type="SFLD" id="SFLDG01140">
    <property type="entry name" value="C2.B:_Phosphomannomutase_and_P"/>
    <property type="match status" value="1"/>
</dbReference>
<dbReference type="GO" id="GO:0050308">
    <property type="term" value="F:sugar-phosphatase activity"/>
    <property type="evidence" value="ECO:0007669"/>
    <property type="project" value="UniProtKB-EC"/>
</dbReference>
<accession>A0A239SQX0</accession>
<dbReference type="NCBIfam" id="TIGR00099">
    <property type="entry name" value="Cof-subfamily"/>
    <property type="match status" value="1"/>
</dbReference>
<dbReference type="InterPro" id="IPR006379">
    <property type="entry name" value="HAD-SF_hydro_IIB"/>
</dbReference>
<dbReference type="CDD" id="cd07518">
    <property type="entry name" value="HAD_YbiV-Like"/>
    <property type="match status" value="1"/>
</dbReference>
<evidence type="ECO:0000313" key="1">
    <source>
        <dbReference type="EMBL" id="SNU87063.1"/>
    </source>
</evidence>
<dbReference type="EMBL" id="LT906439">
    <property type="protein sequence ID" value="SNU87063.1"/>
    <property type="molecule type" value="Genomic_DNA"/>
</dbReference>
<evidence type="ECO:0000313" key="2">
    <source>
        <dbReference type="Proteomes" id="UP000215185"/>
    </source>
</evidence>
<dbReference type="OrthoDB" id="9814970at2"/>
<dbReference type="InterPro" id="IPR023214">
    <property type="entry name" value="HAD_sf"/>
</dbReference>
<dbReference type="KEGG" id="smen:SAMEA4412692_0503"/>
<organism evidence="1 2">
    <name type="scientific">Streptococcus merionis</name>
    <dbReference type="NCBI Taxonomy" id="400065"/>
    <lineage>
        <taxon>Bacteria</taxon>
        <taxon>Bacillati</taxon>
        <taxon>Bacillota</taxon>
        <taxon>Bacilli</taxon>
        <taxon>Lactobacillales</taxon>
        <taxon>Streptococcaceae</taxon>
        <taxon>Streptococcus</taxon>
    </lineage>
</organism>
<dbReference type="Gene3D" id="3.40.50.1000">
    <property type="entry name" value="HAD superfamily/HAD-like"/>
    <property type="match status" value="1"/>
</dbReference>